<keyword evidence="5 7" id="KW-1133">Transmembrane helix</keyword>
<dbReference type="Pfam" id="PF03994">
    <property type="entry name" value="DUF350"/>
    <property type="match status" value="1"/>
</dbReference>
<evidence type="ECO:0000313" key="9">
    <source>
        <dbReference type="Proteomes" id="UP001595823"/>
    </source>
</evidence>
<evidence type="ECO:0000256" key="4">
    <source>
        <dbReference type="ARBA" id="ARBA00022692"/>
    </source>
</evidence>
<dbReference type="EMBL" id="JBHSDK010000011">
    <property type="protein sequence ID" value="MFC4335066.1"/>
    <property type="molecule type" value="Genomic_DNA"/>
</dbReference>
<dbReference type="RefSeq" id="WP_380619392.1">
    <property type="nucleotide sequence ID" value="NZ_JBHSDK010000011.1"/>
</dbReference>
<name>A0ABV8TXG1_9ACTN</name>
<evidence type="ECO:0000256" key="5">
    <source>
        <dbReference type="ARBA" id="ARBA00022989"/>
    </source>
</evidence>
<dbReference type="InterPro" id="IPR007140">
    <property type="entry name" value="DUF350"/>
</dbReference>
<comment type="similarity">
    <text evidence="2">Belongs to the UPF0719 family.</text>
</comment>
<evidence type="ECO:0000256" key="7">
    <source>
        <dbReference type="SAM" id="Phobius"/>
    </source>
</evidence>
<keyword evidence="9" id="KW-1185">Reference proteome</keyword>
<gene>
    <name evidence="8" type="ORF">ACFPET_07630</name>
</gene>
<evidence type="ECO:0000256" key="3">
    <source>
        <dbReference type="ARBA" id="ARBA00022475"/>
    </source>
</evidence>
<reference evidence="9" key="1">
    <citation type="journal article" date="2019" name="Int. J. Syst. Evol. Microbiol.">
        <title>The Global Catalogue of Microorganisms (GCM) 10K type strain sequencing project: providing services to taxonomists for standard genome sequencing and annotation.</title>
        <authorList>
            <consortium name="The Broad Institute Genomics Platform"/>
            <consortium name="The Broad Institute Genome Sequencing Center for Infectious Disease"/>
            <person name="Wu L."/>
            <person name="Ma J."/>
        </authorList>
    </citation>
    <scope>NUCLEOTIDE SEQUENCE [LARGE SCALE GENOMIC DNA]</scope>
    <source>
        <strain evidence="9">IBRC-M 10908</strain>
    </source>
</reference>
<proteinExistence type="inferred from homology"/>
<feature type="transmembrane region" description="Helical" evidence="7">
    <location>
        <begin position="79"/>
        <end position="101"/>
    </location>
</feature>
<keyword evidence="6 7" id="KW-0472">Membrane</keyword>
<accession>A0ABV8TXG1</accession>
<comment type="subcellular location">
    <subcellularLocation>
        <location evidence="1">Cell membrane</location>
        <topology evidence="1">Multi-pass membrane protein</topology>
    </subcellularLocation>
</comment>
<evidence type="ECO:0000313" key="8">
    <source>
        <dbReference type="EMBL" id="MFC4335066.1"/>
    </source>
</evidence>
<keyword evidence="3" id="KW-1003">Cell membrane</keyword>
<feature type="transmembrane region" description="Helical" evidence="7">
    <location>
        <begin position="121"/>
        <end position="140"/>
    </location>
</feature>
<keyword evidence="4 7" id="KW-0812">Transmembrane</keyword>
<organism evidence="8 9">
    <name type="scientific">Salininema proteolyticum</name>
    <dbReference type="NCBI Taxonomy" id="1607685"/>
    <lineage>
        <taxon>Bacteria</taxon>
        <taxon>Bacillati</taxon>
        <taxon>Actinomycetota</taxon>
        <taxon>Actinomycetes</taxon>
        <taxon>Glycomycetales</taxon>
        <taxon>Glycomycetaceae</taxon>
        <taxon>Salininema</taxon>
    </lineage>
</organism>
<evidence type="ECO:0000256" key="6">
    <source>
        <dbReference type="ARBA" id="ARBA00023136"/>
    </source>
</evidence>
<feature type="transmembrane region" description="Helical" evidence="7">
    <location>
        <begin position="50"/>
        <end position="72"/>
    </location>
</feature>
<evidence type="ECO:0000256" key="1">
    <source>
        <dbReference type="ARBA" id="ARBA00004651"/>
    </source>
</evidence>
<feature type="transmembrane region" description="Helical" evidence="7">
    <location>
        <begin position="12"/>
        <end position="30"/>
    </location>
</feature>
<sequence length="141" mass="14661">MYAQFGSQVLGAAAYSLAGLFLMVVGFWIVDLLTPGKLGELIWTHRNRNAALLLASNMFGVGIIAVGAIWASEGDLVQGLVSTAVFGLVGLVVMALSFLVLDLLTPGKLGVLVTSEEMHPAVWVNAAVHIALGAVIAMALS</sequence>
<dbReference type="Proteomes" id="UP001595823">
    <property type="component" value="Unassembled WGS sequence"/>
</dbReference>
<protein>
    <submittedName>
        <fullName evidence="8">DUF350 domain-containing protein</fullName>
    </submittedName>
</protein>
<comment type="caution">
    <text evidence="8">The sequence shown here is derived from an EMBL/GenBank/DDBJ whole genome shotgun (WGS) entry which is preliminary data.</text>
</comment>
<evidence type="ECO:0000256" key="2">
    <source>
        <dbReference type="ARBA" id="ARBA00005779"/>
    </source>
</evidence>